<dbReference type="AlphaFoldDB" id="A0A933S9K8"/>
<proteinExistence type="predicted"/>
<dbReference type="PANTHER" id="PTHR41339">
    <property type="entry name" value="LIPL48"/>
    <property type="match status" value="1"/>
</dbReference>
<reference evidence="1" key="1">
    <citation type="submission" date="2020-07" db="EMBL/GenBank/DDBJ databases">
        <title>Huge and variable diversity of episymbiotic CPR bacteria and DPANN archaea in groundwater ecosystems.</title>
        <authorList>
            <person name="He C.Y."/>
            <person name="Keren R."/>
            <person name="Whittaker M."/>
            <person name="Farag I.F."/>
            <person name="Doudna J."/>
            <person name="Cate J.H.D."/>
            <person name="Banfield J.F."/>
        </authorList>
    </citation>
    <scope>NUCLEOTIDE SEQUENCE</scope>
    <source>
        <strain evidence="1">NC_groundwater_1813_Pr3_B-0.1um_71_17</strain>
    </source>
</reference>
<accession>A0A933S9K8</accession>
<protein>
    <submittedName>
        <fullName evidence="1">T9SS type A sorting domain-containing protein</fullName>
    </submittedName>
</protein>
<evidence type="ECO:0000313" key="1">
    <source>
        <dbReference type="EMBL" id="MBI5168229.1"/>
    </source>
</evidence>
<dbReference type="NCBIfam" id="TIGR04183">
    <property type="entry name" value="Por_Secre_tail"/>
    <property type="match status" value="1"/>
</dbReference>
<sequence>MRFVADHGLGLLRRGIAAAALLACTAGVASAQLLIDGNLVFNNNASGTLAGQFTGTTSTGPLCIGLTPAQIATVTFTHNSYADPLLPTAPYLPGVRPSFQPGMGSPAYTGALTLPHDGFFEQTCYVGAMGPGLDWTEGWTYWDSTGANRQDLHLAGMPNPRPLAVYDNVKILGKQYFGPDSNYFVRGQLRIKDQASLTVAPGVVIFEENATLGTIIVERGGQLWAVGNKCEPIIITSDDAPGTFTRGRCGGLVINGRAKTNLVNSCAGDSAATEGGAVGYYGGNDDNDCSGALRYVRVEFAGKEITPNNELNSFTWCAAGRNTKGDYLQAYMGADDSFEWFGGAMDQKHLVATDGTDDGYDWQMGTRNRAQFVIIRPSPRFAPSGTQNGDKGIEADDNEFDFNATQCAGRSNTFLANFTIVGDKRTGAQFPGPAAGANFRRGTAATLVNSIITNFKTSAVKIDDNATLQAHCAAVPAALPVYCPGALSAEPMATGQVLVSASAPNPFRDQVALNFTLPAASDVKVEVYSADGRLVSTMADGARMEAGRHSLVWRLPAGTPSGMYFYKVRAGGQTATGKLTRID</sequence>
<dbReference type="EMBL" id="JACRIW010000016">
    <property type="protein sequence ID" value="MBI5168229.1"/>
    <property type="molecule type" value="Genomic_DNA"/>
</dbReference>
<dbReference type="InterPro" id="IPR026444">
    <property type="entry name" value="Secre_tail"/>
</dbReference>
<name>A0A933S9K8_UNCEI</name>
<dbReference type="Proteomes" id="UP000696931">
    <property type="component" value="Unassembled WGS sequence"/>
</dbReference>
<evidence type="ECO:0000313" key="2">
    <source>
        <dbReference type="Proteomes" id="UP000696931"/>
    </source>
</evidence>
<dbReference type="PANTHER" id="PTHR41339:SF1">
    <property type="entry name" value="SECRETED PROTEIN"/>
    <property type="match status" value="1"/>
</dbReference>
<dbReference type="Gene3D" id="2.60.40.4070">
    <property type="match status" value="1"/>
</dbReference>
<comment type="caution">
    <text evidence="1">The sequence shown here is derived from an EMBL/GenBank/DDBJ whole genome shotgun (WGS) entry which is preliminary data.</text>
</comment>
<organism evidence="1 2">
    <name type="scientific">Eiseniibacteriota bacterium</name>
    <dbReference type="NCBI Taxonomy" id="2212470"/>
    <lineage>
        <taxon>Bacteria</taxon>
        <taxon>Candidatus Eiseniibacteriota</taxon>
    </lineage>
</organism>
<gene>
    <name evidence="1" type="ORF">HZA61_01950</name>
</gene>